<proteinExistence type="predicted"/>
<reference evidence="1" key="1">
    <citation type="submission" date="2024-12" db="EMBL/GenBank/DDBJ databases">
        <title>Comparative genomics and development of molecular markers within Purpureocillium lilacinum and among Purpureocillium species.</title>
        <authorList>
            <person name="Yeh Z.-Y."/>
            <person name="Ni N.-T."/>
            <person name="Lo P.-H."/>
            <person name="Mushyakhwo K."/>
            <person name="Lin C.-F."/>
            <person name="Nai Y.-S."/>
        </authorList>
    </citation>
    <scope>NUCLEOTIDE SEQUENCE</scope>
    <source>
        <strain evidence="1">NCHU-NPUST-175</strain>
    </source>
</reference>
<organism evidence="1 2">
    <name type="scientific">Purpureocillium lilacinum</name>
    <name type="common">Paecilomyces lilacinus</name>
    <dbReference type="NCBI Taxonomy" id="33203"/>
    <lineage>
        <taxon>Eukaryota</taxon>
        <taxon>Fungi</taxon>
        <taxon>Dikarya</taxon>
        <taxon>Ascomycota</taxon>
        <taxon>Pezizomycotina</taxon>
        <taxon>Sordariomycetes</taxon>
        <taxon>Hypocreomycetidae</taxon>
        <taxon>Hypocreales</taxon>
        <taxon>Ophiocordycipitaceae</taxon>
        <taxon>Purpureocillium</taxon>
    </lineage>
</organism>
<accession>A0ACC4DNH4</accession>
<dbReference type="Proteomes" id="UP001638806">
    <property type="component" value="Unassembled WGS sequence"/>
</dbReference>
<evidence type="ECO:0000313" key="1">
    <source>
        <dbReference type="EMBL" id="KAL3957414.1"/>
    </source>
</evidence>
<keyword evidence="2" id="KW-1185">Reference proteome</keyword>
<evidence type="ECO:0000313" key="2">
    <source>
        <dbReference type="Proteomes" id="UP001638806"/>
    </source>
</evidence>
<dbReference type="EMBL" id="JBGNUJ010000007">
    <property type="protein sequence ID" value="KAL3957414.1"/>
    <property type="molecule type" value="Genomic_DNA"/>
</dbReference>
<gene>
    <name evidence="1" type="ORF">ACCO45_007992</name>
</gene>
<name>A0ACC4DNH4_PURLI</name>
<sequence length="431" mass="47474">MVLLRPLSRSISLASRAALFSTCSSATRPSVSRAAGLSSKLSSTTSSPVSKPQFQSSSIRALTTAREKVKVLLVLYDGGKHAEDVPELLGTTENELGIRKWLEDQGHTLVTTSDKEGENSKFDQELVDAEIIITTPFHPGYLTAERLAKAKNLKLAITAGIGSDHVDLNAANKTNGGITVAEVTGSNVVSVAEHVVMTILVLIRNFVPAHEQIERGDWDVAAVAKQEYDLEGKVVGTVAVGRIGERVLRRLKAFDCAELLYYDYQPLSEEKEKEIGCKRVDTLEELLRRCDVVTINCPLHEKTKGLFNWDLIQKMKKGMLVPHQHCPWRYRCQGGRRQGSERGPLAGYGGDVWFPQPAPRDHPLRTAKNPFGGGNAMVPHMSGTSLDAQKRYADGTKAILDSYLSGRHDYRPEDLIVHQGDYATKAYGQRK</sequence>
<protein>
    <submittedName>
        <fullName evidence="1">Uncharacterized protein</fullName>
    </submittedName>
</protein>
<comment type="caution">
    <text evidence="1">The sequence shown here is derived from an EMBL/GenBank/DDBJ whole genome shotgun (WGS) entry which is preliminary data.</text>
</comment>